<dbReference type="EMBL" id="GEEE01017568">
    <property type="protein sequence ID" value="JAP45657.1"/>
    <property type="molecule type" value="Transcribed_RNA"/>
</dbReference>
<protein>
    <submittedName>
        <fullName evidence="2">Uncharacterized protein</fullName>
    </submittedName>
</protein>
<name>A0A0X3P713_SCHSO</name>
<dbReference type="AlphaFoldDB" id="A0A0X3P713"/>
<sequence>MRFRKNTSVSKVRKGDQKSVSPRLMKKSSKLIFDTDLSNLVLYTDIWQGFSQIIRELTISVSSLKVKGEIYRMLLLFYKWTRQTCEKMLTTLIFLRQNCAKQKT</sequence>
<accession>A0A0X3P713</accession>
<evidence type="ECO:0000256" key="1">
    <source>
        <dbReference type="SAM" id="MobiDB-lite"/>
    </source>
</evidence>
<evidence type="ECO:0000313" key="2">
    <source>
        <dbReference type="EMBL" id="JAP45657.1"/>
    </source>
</evidence>
<reference evidence="2" key="1">
    <citation type="submission" date="2016-01" db="EMBL/GenBank/DDBJ databases">
        <title>Reference transcriptome for the parasite Schistocephalus solidus: insights into the molecular evolution of parasitism.</title>
        <authorList>
            <person name="Hebert F.O."/>
            <person name="Grambauer S."/>
            <person name="Barber I."/>
            <person name="Landry C.R."/>
            <person name="Aubin-Horth N."/>
        </authorList>
    </citation>
    <scope>NUCLEOTIDE SEQUENCE</scope>
</reference>
<organism evidence="2">
    <name type="scientific">Schistocephalus solidus</name>
    <name type="common">Tapeworm</name>
    <dbReference type="NCBI Taxonomy" id="70667"/>
    <lineage>
        <taxon>Eukaryota</taxon>
        <taxon>Metazoa</taxon>
        <taxon>Spiralia</taxon>
        <taxon>Lophotrochozoa</taxon>
        <taxon>Platyhelminthes</taxon>
        <taxon>Cestoda</taxon>
        <taxon>Eucestoda</taxon>
        <taxon>Diphyllobothriidea</taxon>
        <taxon>Diphyllobothriidae</taxon>
        <taxon>Schistocephalus</taxon>
    </lineage>
</organism>
<gene>
    <name evidence="2" type="ORF">TR149261</name>
</gene>
<feature type="compositionally biased region" description="Polar residues" evidence="1">
    <location>
        <begin position="1"/>
        <end position="10"/>
    </location>
</feature>
<feature type="region of interest" description="Disordered" evidence="1">
    <location>
        <begin position="1"/>
        <end position="23"/>
    </location>
</feature>
<proteinExistence type="predicted"/>